<dbReference type="GO" id="GO:0004672">
    <property type="term" value="F:protein kinase activity"/>
    <property type="evidence" value="ECO:0007669"/>
    <property type="project" value="InterPro"/>
</dbReference>
<dbReference type="InterPro" id="IPR000719">
    <property type="entry name" value="Prot_kinase_dom"/>
</dbReference>
<dbReference type="GO" id="GO:0005524">
    <property type="term" value="F:ATP binding"/>
    <property type="evidence" value="ECO:0007669"/>
    <property type="project" value="InterPro"/>
</dbReference>
<gene>
    <name evidence="2" type="ORF">BP5553_08474</name>
</gene>
<protein>
    <recommendedName>
        <fullName evidence="1">Protein kinase domain-containing protein</fullName>
    </recommendedName>
</protein>
<reference evidence="2 3" key="1">
    <citation type="journal article" date="2018" name="IMA Fungus">
        <title>IMA Genome-F 9: Draft genome sequence of Annulohypoxylon stygium, Aspergillus mulundensis, Berkeleyomyces basicola (syn. Thielaviopsis basicola), Ceratocystis smalleyi, two Cercospora beticola strains, Coleophoma cylindrospora, Fusarium fracticaudum, Phialophora cf. hyalina, and Morchella septimelata.</title>
        <authorList>
            <person name="Wingfield B.D."/>
            <person name="Bills G.F."/>
            <person name="Dong Y."/>
            <person name="Huang W."/>
            <person name="Nel W.J."/>
            <person name="Swalarsk-Parry B.S."/>
            <person name="Vaghefi N."/>
            <person name="Wilken P.M."/>
            <person name="An Z."/>
            <person name="de Beer Z.W."/>
            <person name="De Vos L."/>
            <person name="Chen L."/>
            <person name="Duong T.A."/>
            <person name="Gao Y."/>
            <person name="Hammerbacher A."/>
            <person name="Kikkert J.R."/>
            <person name="Li Y."/>
            <person name="Li H."/>
            <person name="Li K."/>
            <person name="Li Q."/>
            <person name="Liu X."/>
            <person name="Ma X."/>
            <person name="Naidoo K."/>
            <person name="Pethybridge S.J."/>
            <person name="Sun J."/>
            <person name="Steenkamp E.T."/>
            <person name="van der Nest M.A."/>
            <person name="van Wyk S."/>
            <person name="Wingfield M.J."/>
            <person name="Xiong C."/>
            <person name="Yue Q."/>
            <person name="Zhang X."/>
        </authorList>
    </citation>
    <scope>NUCLEOTIDE SEQUENCE [LARGE SCALE GENOMIC DNA]</scope>
    <source>
        <strain evidence="2 3">BP 5553</strain>
    </source>
</reference>
<dbReference type="Proteomes" id="UP000254866">
    <property type="component" value="Unassembled WGS sequence"/>
</dbReference>
<dbReference type="STRING" id="2656787.A0A370TEC0"/>
<dbReference type="AlphaFoldDB" id="A0A370TEC0"/>
<evidence type="ECO:0000259" key="1">
    <source>
        <dbReference type="PROSITE" id="PS50011"/>
    </source>
</evidence>
<comment type="caution">
    <text evidence="2">The sequence shown here is derived from an EMBL/GenBank/DDBJ whole genome shotgun (WGS) entry which is preliminary data.</text>
</comment>
<dbReference type="RefSeq" id="XP_031866528.1">
    <property type="nucleotide sequence ID" value="XM_032017097.1"/>
</dbReference>
<proteinExistence type="predicted"/>
<dbReference type="Gene3D" id="1.10.510.10">
    <property type="entry name" value="Transferase(Phosphotransferase) domain 1"/>
    <property type="match status" value="1"/>
</dbReference>
<keyword evidence="3" id="KW-1185">Reference proteome</keyword>
<evidence type="ECO:0000313" key="2">
    <source>
        <dbReference type="EMBL" id="RDL33035.1"/>
    </source>
</evidence>
<dbReference type="OrthoDB" id="5979581at2759"/>
<accession>A0A370TEC0</accession>
<dbReference type="PROSITE" id="PS50011">
    <property type="entry name" value="PROTEIN_KINASE_DOM"/>
    <property type="match status" value="1"/>
</dbReference>
<dbReference type="GeneID" id="43601323"/>
<name>A0A370TEC0_9HELO</name>
<feature type="domain" description="Protein kinase" evidence="1">
    <location>
        <begin position="1"/>
        <end position="173"/>
    </location>
</feature>
<dbReference type="InterPro" id="IPR011009">
    <property type="entry name" value="Kinase-like_dom_sf"/>
</dbReference>
<dbReference type="EMBL" id="NPIC01000009">
    <property type="protein sequence ID" value="RDL33035.1"/>
    <property type="molecule type" value="Genomic_DNA"/>
</dbReference>
<sequence>MGMESVPTTETDTFDYGYLVDSGDECEVEQDSEPRTNRHLVFVLPLHGPSLDDSYERQMQIPVANRVSATKQLAMALKGLHEAGIVHREKYQRFGRPRKVHLTEVKGRLGELVESMQFPRDMIRESVSLGDFGESIEAVDCVEKTIQFPLLYCAPERFHNISPGPPSDMWSYT</sequence>
<organism evidence="2 3">
    <name type="scientific">Venustampulla echinocandica</name>
    <dbReference type="NCBI Taxonomy" id="2656787"/>
    <lineage>
        <taxon>Eukaryota</taxon>
        <taxon>Fungi</taxon>
        <taxon>Dikarya</taxon>
        <taxon>Ascomycota</taxon>
        <taxon>Pezizomycotina</taxon>
        <taxon>Leotiomycetes</taxon>
        <taxon>Helotiales</taxon>
        <taxon>Pleuroascaceae</taxon>
        <taxon>Venustampulla</taxon>
    </lineage>
</organism>
<dbReference type="SUPFAM" id="SSF56112">
    <property type="entry name" value="Protein kinase-like (PK-like)"/>
    <property type="match status" value="1"/>
</dbReference>
<evidence type="ECO:0000313" key="3">
    <source>
        <dbReference type="Proteomes" id="UP000254866"/>
    </source>
</evidence>